<proteinExistence type="predicted"/>
<dbReference type="EMBL" id="JAPWTK010000318">
    <property type="protein sequence ID" value="KAJ8942647.1"/>
    <property type="molecule type" value="Genomic_DNA"/>
</dbReference>
<organism evidence="2 3">
    <name type="scientific">Aromia moschata</name>
    <dbReference type="NCBI Taxonomy" id="1265417"/>
    <lineage>
        <taxon>Eukaryota</taxon>
        <taxon>Metazoa</taxon>
        <taxon>Ecdysozoa</taxon>
        <taxon>Arthropoda</taxon>
        <taxon>Hexapoda</taxon>
        <taxon>Insecta</taxon>
        <taxon>Pterygota</taxon>
        <taxon>Neoptera</taxon>
        <taxon>Endopterygota</taxon>
        <taxon>Coleoptera</taxon>
        <taxon>Polyphaga</taxon>
        <taxon>Cucujiformia</taxon>
        <taxon>Chrysomeloidea</taxon>
        <taxon>Cerambycidae</taxon>
        <taxon>Cerambycinae</taxon>
        <taxon>Callichromatini</taxon>
        <taxon>Aromia</taxon>
    </lineage>
</organism>
<name>A0AAV8XU56_9CUCU</name>
<dbReference type="Proteomes" id="UP001162162">
    <property type="component" value="Unassembled WGS sequence"/>
</dbReference>
<sequence>MKSDNRASGGRAQGRCAHPPELDKKNPWQIDSKQTMWSMTRDNLTMLETENDGIHTKFGFLQKVLSSFKK</sequence>
<evidence type="ECO:0000313" key="2">
    <source>
        <dbReference type="EMBL" id="KAJ8942647.1"/>
    </source>
</evidence>
<keyword evidence="3" id="KW-1185">Reference proteome</keyword>
<feature type="region of interest" description="Disordered" evidence="1">
    <location>
        <begin position="1"/>
        <end position="27"/>
    </location>
</feature>
<evidence type="ECO:0000313" key="3">
    <source>
        <dbReference type="Proteomes" id="UP001162162"/>
    </source>
</evidence>
<accession>A0AAV8XU56</accession>
<comment type="caution">
    <text evidence="2">The sequence shown here is derived from an EMBL/GenBank/DDBJ whole genome shotgun (WGS) entry which is preliminary data.</text>
</comment>
<evidence type="ECO:0000256" key="1">
    <source>
        <dbReference type="SAM" id="MobiDB-lite"/>
    </source>
</evidence>
<reference evidence="2" key="1">
    <citation type="journal article" date="2023" name="Insect Mol. Biol.">
        <title>Genome sequencing provides insights into the evolution of gene families encoding plant cell wall-degrading enzymes in longhorned beetles.</title>
        <authorList>
            <person name="Shin N.R."/>
            <person name="Okamura Y."/>
            <person name="Kirsch R."/>
            <person name="Pauchet Y."/>
        </authorList>
    </citation>
    <scope>NUCLEOTIDE SEQUENCE</scope>
    <source>
        <strain evidence="2">AMC_N1</strain>
    </source>
</reference>
<dbReference type="AlphaFoldDB" id="A0AAV8XU56"/>
<gene>
    <name evidence="2" type="ORF">NQ318_013360</name>
</gene>
<protein>
    <submittedName>
        <fullName evidence="2">Uncharacterized protein</fullName>
    </submittedName>
</protein>